<evidence type="ECO:0000313" key="6">
    <source>
        <dbReference type="EMBL" id="CAI3976626.1"/>
    </source>
</evidence>
<evidence type="ECO:0000256" key="2">
    <source>
        <dbReference type="ARBA" id="ARBA00022737"/>
    </source>
</evidence>
<evidence type="ECO:0000256" key="4">
    <source>
        <dbReference type="SAM" id="MobiDB-lite"/>
    </source>
</evidence>
<evidence type="ECO:0000313" key="8">
    <source>
        <dbReference type="EMBL" id="CAL4763938.1"/>
    </source>
</evidence>
<organism evidence="6">
    <name type="scientific">Cladocopium goreaui</name>
    <dbReference type="NCBI Taxonomy" id="2562237"/>
    <lineage>
        <taxon>Eukaryota</taxon>
        <taxon>Sar</taxon>
        <taxon>Alveolata</taxon>
        <taxon>Dinophyceae</taxon>
        <taxon>Suessiales</taxon>
        <taxon>Symbiodiniaceae</taxon>
        <taxon>Cladocopium</taxon>
    </lineage>
</organism>
<dbReference type="GO" id="GO:0005509">
    <property type="term" value="F:calcium ion binding"/>
    <property type="evidence" value="ECO:0007669"/>
    <property type="project" value="InterPro"/>
</dbReference>
<dbReference type="AlphaFoldDB" id="A0A9P1FHW9"/>
<reference evidence="7" key="2">
    <citation type="submission" date="2024-04" db="EMBL/GenBank/DDBJ databases">
        <authorList>
            <person name="Chen Y."/>
            <person name="Shah S."/>
            <person name="Dougan E. K."/>
            <person name="Thang M."/>
            <person name="Chan C."/>
        </authorList>
    </citation>
    <scope>NUCLEOTIDE SEQUENCE [LARGE SCALE GENOMIC DNA]</scope>
</reference>
<proteinExistence type="predicted"/>
<feature type="compositionally biased region" description="Polar residues" evidence="4">
    <location>
        <begin position="201"/>
        <end position="210"/>
    </location>
</feature>
<dbReference type="OrthoDB" id="26525at2759"/>
<keyword evidence="3" id="KW-0106">Calcium</keyword>
<name>A0A9P1FHW9_9DINO</name>
<dbReference type="Pfam" id="PF13202">
    <property type="entry name" value="EF-hand_5"/>
    <property type="match status" value="1"/>
</dbReference>
<dbReference type="GO" id="GO:0051301">
    <property type="term" value="P:cell division"/>
    <property type="evidence" value="ECO:0007669"/>
    <property type="project" value="UniProtKB-KW"/>
</dbReference>
<evidence type="ECO:0000313" key="7">
    <source>
        <dbReference type="EMBL" id="CAL1130001.1"/>
    </source>
</evidence>
<dbReference type="EMBL" id="CAMXCT030000283">
    <property type="protein sequence ID" value="CAL4763938.1"/>
    <property type="molecule type" value="Genomic_DNA"/>
</dbReference>
<dbReference type="EMBL" id="CAMXCT010000283">
    <property type="protein sequence ID" value="CAI3976626.1"/>
    <property type="molecule type" value="Genomic_DNA"/>
</dbReference>
<dbReference type="InterPro" id="IPR051581">
    <property type="entry name" value="Ca-bind"/>
</dbReference>
<accession>A0A9P1FHW9</accession>
<feature type="domain" description="EF-hand" evidence="5">
    <location>
        <begin position="306"/>
        <end position="341"/>
    </location>
</feature>
<evidence type="ECO:0000256" key="1">
    <source>
        <dbReference type="ARBA" id="ARBA00022723"/>
    </source>
</evidence>
<dbReference type="SMART" id="SM00054">
    <property type="entry name" value="EFh"/>
    <property type="match status" value="5"/>
</dbReference>
<sequence length="601" mass="66050">MPCAARSLVAAFGPSRNQSLGAPGSQVQPLNMSITMSESAIKERFRLLDVDRDGVLDFEEFYSWISEDDCDMTRKKATPIFDQVVDPETGKVTFTAFVRCCKEVMGIEIEEEKPPATPPVVEPRKPIDSPDSPWEKIPQAPAPQALQVPPSETTMVKKDIVVPRKKVFESFQAPKKAATTEGTISIRTKRAGSLPNLLARRSSTGSSASPPTLKWEENKIPGAHLSRMAPPLPTPGPGSYNNTVKEKVPGGSYFGTGHITVGLEQTDASFTLSQEKQSFIKYDLNKNGSMDFQELCKLLKKGDPNVTDTEVQALFNALDRDGDGNIRFSELTEYLHPPGSTFEHSTWRKKLRNAFQLSQPGPADYVGNDKNLAGKRNAPRAVIPAQRRMTDHGINQFSPGPCAYTSTDTQSAFHKKTYSATFGSAPKARDARSESPGPGAYVQNFSVLAHQKQGPRATIGAARRALCYDGSEEPSPGPATYASETKYKVKGGSYFGVPGRMNLPDLPYEKRAFTSCDVDRDGTLNVDEVFTLLKKADPSISVLEAKQIFDACDQNQDGKIDFEELRNYLHPPSGNENTAHRKRFKDIFSAKSPGPLDYEAW</sequence>
<keyword evidence="1" id="KW-0479">Metal-binding</keyword>
<dbReference type="CDD" id="cd00051">
    <property type="entry name" value="EFh"/>
    <property type="match status" value="2"/>
</dbReference>
<dbReference type="SUPFAM" id="SSF47473">
    <property type="entry name" value="EF-hand"/>
    <property type="match status" value="2"/>
</dbReference>
<feature type="domain" description="EF-hand" evidence="5">
    <location>
        <begin position="36"/>
        <end position="71"/>
    </location>
</feature>
<keyword evidence="8" id="KW-0131">Cell cycle</keyword>
<dbReference type="InterPro" id="IPR018247">
    <property type="entry name" value="EF_Hand_1_Ca_BS"/>
</dbReference>
<feature type="domain" description="EF-hand" evidence="5">
    <location>
        <begin position="540"/>
        <end position="575"/>
    </location>
</feature>
<dbReference type="InterPro" id="IPR002048">
    <property type="entry name" value="EF_hand_dom"/>
</dbReference>
<dbReference type="PANTHER" id="PTHR34524">
    <property type="entry name" value="CALCYPHOSIN"/>
    <property type="match status" value="1"/>
</dbReference>
<feature type="domain" description="EF-hand" evidence="5">
    <location>
        <begin position="270"/>
        <end position="305"/>
    </location>
</feature>
<dbReference type="PANTHER" id="PTHR34524:SF6">
    <property type="entry name" value="CALCYPHOSINE LIKE"/>
    <property type="match status" value="1"/>
</dbReference>
<dbReference type="InterPro" id="IPR010736">
    <property type="entry name" value="SHIPPO-rpt"/>
</dbReference>
<feature type="domain" description="EF-hand" evidence="5">
    <location>
        <begin position="504"/>
        <end position="539"/>
    </location>
</feature>
<keyword evidence="8" id="KW-0132">Cell division</keyword>
<gene>
    <name evidence="6" type="ORF">C1SCF055_LOCUS4832</name>
</gene>
<reference evidence="6" key="1">
    <citation type="submission" date="2022-10" db="EMBL/GenBank/DDBJ databases">
        <authorList>
            <person name="Chen Y."/>
            <person name="Dougan E. K."/>
            <person name="Chan C."/>
            <person name="Rhodes N."/>
            <person name="Thang M."/>
        </authorList>
    </citation>
    <scope>NUCLEOTIDE SEQUENCE</scope>
</reference>
<dbReference type="PROSITE" id="PS00018">
    <property type="entry name" value="EF_HAND_1"/>
    <property type="match status" value="4"/>
</dbReference>
<keyword evidence="9" id="KW-1185">Reference proteome</keyword>
<dbReference type="EMBL" id="CAMXCT020000283">
    <property type="protein sequence ID" value="CAL1130001.1"/>
    <property type="molecule type" value="Genomic_DNA"/>
</dbReference>
<feature type="region of interest" description="Disordered" evidence="4">
    <location>
        <begin position="200"/>
        <end position="241"/>
    </location>
</feature>
<dbReference type="PROSITE" id="PS50222">
    <property type="entry name" value="EF_HAND_2"/>
    <property type="match status" value="5"/>
</dbReference>
<dbReference type="InterPro" id="IPR011992">
    <property type="entry name" value="EF-hand-dom_pair"/>
</dbReference>
<protein>
    <submittedName>
        <fullName evidence="8">Cell division cycle protein 48-like</fullName>
    </submittedName>
</protein>
<evidence type="ECO:0000256" key="3">
    <source>
        <dbReference type="ARBA" id="ARBA00022837"/>
    </source>
</evidence>
<evidence type="ECO:0000259" key="5">
    <source>
        <dbReference type="PROSITE" id="PS50222"/>
    </source>
</evidence>
<dbReference type="Proteomes" id="UP001152797">
    <property type="component" value="Unassembled WGS sequence"/>
</dbReference>
<comment type="caution">
    <text evidence="6">The sequence shown here is derived from an EMBL/GenBank/DDBJ whole genome shotgun (WGS) entry which is preliminary data.</text>
</comment>
<keyword evidence="2" id="KW-0677">Repeat</keyword>
<dbReference type="Pfam" id="PF13499">
    <property type="entry name" value="EF-hand_7"/>
    <property type="match status" value="2"/>
</dbReference>
<dbReference type="Gene3D" id="1.10.238.10">
    <property type="entry name" value="EF-hand"/>
    <property type="match status" value="3"/>
</dbReference>
<evidence type="ECO:0000313" key="9">
    <source>
        <dbReference type="Proteomes" id="UP001152797"/>
    </source>
</evidence>
<dbReference type="Pfam" id="PF07004">
    <property type="entry name" value="SHIPPO-rpt"/>
    <property type="match status" value="3"/>
</dbReference>